<dbReference type="PANTHER" id="PTHR44688:SF16">
    <property type="entry name" value="DNA-BINDING TRANSCRIPTIONAL ACTIVATOR DEVR_DOSR"/>
    <property type="match status" value="1"/>
</dbReference>
<feature type="domain" description="HTH luxR-type" evidence="4">
    <location>
        <begin position="118"/>
        <end position="183"/>
    </location>
</feature>
<dbReference type="SUPFAM" id="SSF46894">
    <property type="entry name" value="C-terminal effector domain of the bipartite response regulators"/>
    <property type="match status" value="2"/>
</dbReference>
<feature type="domain" description="HTH luxR-type" evidence="4">
    <location>
        <begin position="45"/>
        <end position="110"/>
    </location>
</feature>
<keyword evidence="3" id="KW-0804">Transcription</keyword>
<dbReference type="EMBL" id="CP099583">
    <property type="protein sequence ID" value="USS43872.1"/>
    <property type="molecule type" value="Genomic_DNA"/>
</dbReference>
<name>A0ABY5BDA6_BURGL</name>
<dbReference type="InterPro" id="IPR000792">
    <property type="entry name" value="Tscrpt_reg_LuxR_C"/>
</dbReference>
<protein>
    <submittedName>
        <fullName evidence="5">LuxR C-terminal-related transcriptional regulator</fullName>
    </submittedName>
</protein>
<evidence type="ECO:0000256" key="1">
    <source>
        <dbReference type="ARBA" id="ARBA00023015"/>
    </source>
</evidence>
<keyword evidence="1" id="KW-0805">Transcription regulation</keyword>
<dbReference type="PANTHER" id="PTHR44688">
    <property type="entry name" value="DNA-BINDING TRANSCRIPTIONAL ACTIVATOR DEVR_DOSR"/>
    <property type="match status" value="1"/>
</dbReference>
<dbReference type="GeneID" id="45694900"/>
<reference evidence="5" key="1">
    <citation type="submission" date="2022-06" db="EMBL/GenBank/DDBJ databases">
        <title>Draft genome sequence of Burkholderia glumae strain GR20004 isolated from rice panicle showing bacterial panicle blight.</title>
        <authorList>
            <person name="Choi S.Y."/>
            <person name="Lee Y.H."/>
        </authorList>
    </citation>
    <scope>NUCLEOTIDE SEQUENCE</scope>
    <source>
        <strain evidence="5">GR20004</strain>
    </source>
</reference>
<dbReference type="PROSITE" id="PS50043">
    <property type="entry name" value="HTH_LUXR_2"/>
    <property type="match status" value="2"/>
</dbReference>
<dbReference type="RefSeq" id="WP_236577900.1">
    <property type="nucleotide sequence ID" value="NZ_CP023204.1"/>
</dbReference>
<proteinExistence type="predicted"/>
<evidence type="ECO:0000256" key="2">
    <source>
        <dbReference type="ARBA" id="ARBA00023125"/>
    </source>
</evidence>
<keyword evidence="6" id="KW-1185">Reference proteome</keyword>
<organism evidence="5 6">
    <name type="scientific">Burkholderia glumae</name>
    <name type="common">Pseudomonas glumae</name>
    <dbReference type="NCBI Taxonomy" id="337"/>
    <lineage>
        <taxon>Bacteria</taxon>
        <taxon>Pseudomonadati</taxon>
        <taxon>Pseudomonadota</taxon>
        <taxon>Betaproteobacteria</taxon>
        <taxon>Burkholderiales</taxon>
        <taxon>Burkholderiaceae</taxon>
        <taxon>Burkholderia</taxon>
    </lineage>
</organism>
<dbReference type="Gene3D" id="1.10.10.10">
    <property type="entry name" value="Winged helix-like DNA-binding domain superfamily/Winged helix DNA-binding domain"/>
    <property type="match status" value="2"/>
</dbReference>
<dbReference type="Pfam" id="PF00196">
    <property type="entry name" value="GerE"/>
    <property type="match status" value="2"/>
</dbReference>
<dbReference type="InterPro" id="IPR036388">
    <property type="entry name" value="WH-like_DNA-bd_sf"/>
</dbReference>
<dbReference type="InterPro" id="IPR016032">
    <property type="entry name" value="Sig_transdc_resp-reg_C-effctor"/>
</dbReference>
<evidence type="ECO:0000259" key="4">
    <source>
        <dbReference type="PROSITE" id="PS50043"/>
    </source>
</evidence>
<dbReference type="Proteomes" id="UP001056386">
    <property type="component" value="Chromosome 2"/>
</dbReference>
<dbReference type="CDD" id="cd06170">
    <property type="entry name" value="LuxR_C_like"/>
    <property type="match status" value="2"/>
</dbReference>
<sequence length="225" mass="24714">MPTAFVNQQGRPCRVSMHRAPFAPTRIASLATSRLGGARTPCVFDMETGMSLTLRESAVLELIALGNTDREIAARLGIATSTARKHRENLLLKFQAKKSAELVMIWFRLAADAPKGGLAAAMAPLTPRQIEILSLLAHGFGDKQIARRLKISDQTARTHRPQMLRRAQARNVCELIFKALDSGWIAVSDRSAAPTAFDEWSEATNRQRIGLAAADFPPASTRRKQ</sequence>
<accession>A0ABY5BDA6</accession>
<evidence type="ECO:0000256" key="3">
    <source>
        <dbReference type="ARBA" id="ARBA00023163"/>
    </source>
</evidence>
<evidence type="ECO:0000313" key="5">
    <source>
        <dbReference type="EMBL" id="USS43872.1"/>
    </source>
</evidence>
<keyword evidence="2" id="KW-0238">DNA-binding</keyword>
<evidence type="ECO:0000313" key="6">
    <source>
        <dbReference type="Proteomes" id="UP001056386"/>
    </source>
</evidence>
<dbReference type="PRINTS" id="PR00038">
    <property type="entry name" value="HTHLUXR"/>
</dbReference>
<dbReference type="SMART" id="SM00421">
    <property type="entry name" value="HTH_LUXR"/>
    <property type="match status" value="2"/>
</dbReference>
<gene>
    <name evidence="5" type="ORF">NFI99_05360</name>
</gene>